<dbReference type="InterPro" id="IPR029063">
    <property type="entry name" value="SAM-dependent_MTases_sf"/>
</dbReference>
<accession>A0A481YYI1</accession>
<dbReference type="SUPFAM" id="SSF53335">
    <property type="entry name" value="S-adenosyl-L-methionine-dependent methyltransferases"/>
    <property type="match status" value="1"/>
</dbReference>
<proteinExistence type="predicted"/>
<keyword evidence="1" id="KW-0489">Methyltransferase</keyword>
<dbReference type="EMBL" id="MK500373">
    <property type="protein sequence ID" value="QBK88050.1"/>
    <property type="molecule type" value="Genomic_DNA"/>
</dbReference>
<evidence type="ECO:0000313" key="1">
    <source>
        <dbReference type="EMBL" id="QBK88050.1"/>
    </source>
</evidence>
<sequence length="232" mass="26523">MSAKMYKNKKRSKSHGTQNEIPNVNCLNGTCIVTGYQYYTITKNNLVVNQGYKAKFYYIKNFLLQHTENCSSVLDIGASNGLVSFVAAQAGYPIVHALDHDLDCIQVITKIKRHLQIQTVFPQVYSFGDDHSPADIVIVGALIHWIYSCTALYGNFDEITRYLRGLTKKYLLIEWVNPNDPAIRSFHHTSFNRDVIKEPYTRANFLASMKKYFSPLKVHSVNNTRELFLCVV</sequence>
<gene>
    <name evidence="1" type="ORF">LCMAC202_04120</name>
</gene>
<organism evidence="1">
    <name type="scientific">Marseillevirus LCMAC202</name>
    <dbReference type="NCBI Taxonomy" id="2506606"/>
    <lineage>
        <taxon>Viruses</taxon>
        <taxon>Varidnaviria</taxon>
        <taxon>Bamfordvirae</taxon>
        <taxon>Nucleocytoviricota</taxon>
        <taxon>Megaviricetes</taxon>
        <taxon>Pimascovirales</taxon>
        <taxon>Pimascovirales incertae sedis</taxon>
        <taxon>Marseilleviridae</taxon>
    </lineage>
</organism>
<dbReference type="GO" id="GO:0008168">
    <property type="term" value="F:methyltransferase activity"/>
    <property type="evidence" value="ECO:0007669"/>
    <property type="project" value="UniProtKB-KW"/>
</dbReference>
<dbReference type="Gene3D" id="3.40.50.150">
    <property type="entry name" value="Vaccinia Virus protein VP39"/>
    <property type="match status" value="1"/>
</dbReference>
<name>A0A481YYI1_9VIRU</name>
<protein>
    <submittedName>
        <fullName evidence="1">Methyltransferase domain protein</fullName>
    </submittedName>
</protein>
<keyword evidence="1" id="KW-0808">Transferase</keyword>
<reference evidence="1" key="1">
    <citation type="journal article" date="2019" name="MBio">
        <title>Virus Genomes from Deep Sea Sediments Expand the Ocean Megavirome and Support Independent Origins of Viral Gigantism.</title>
        <authorList>
            <person name="Backstrom D."/>
            <person name="Yutin N."/>
            <person name="Jorgensen S.L."/>
            <person name="Dharamshi J."/>
            <person name="Homa F."/>
            <person name="Zaremba-Niedwiedzka K."/>
            <person name="Spang A."/>
            <person name="Wolf Y.I."/>
            <person name="Koonin E.V."/>
            <person name="Ettema T.J."/>
        </authorList>
    </citation>
    <scope>NUCLEOTIDE SEQUENCE</scope>
</reference>
<dbReference type="GO" id="GO:0032259">
    <property type="term" value="P:methylation"/>
    <property type="evidence" value="ECO:0007669"/>
    <property type="project" value="UniProtKB-KW"/>
</dbReference>